<organism evidence="1">
    <name type="scientific">Solanum lycopersicum</name>
    <name type="common">Tomato</name>
    <name type="synonym">Lycopersicon esculentum</name>
    <dbReference type="NCBI Taxonomy" id="4081"/>
    <lineage>
        <taxon>Eukaryota</taxon>
        <taxon>Viridiplantae</taxon>
        <taxon>Streptophyta</taxon>
        <taxon>Embryophyta</taxon>
        <taxon>Tracheophyta</taxon>
        <taxon>Spermatophyta</taxon>
        <taxon>Magnoliopsida</taxon>
        <taxon>eudicotyledons</taxon>
        <taxon>Gunneridae</taxon>
        <taxon>Pentapetalae</taxon>
        <taxon>asterids</taxon>
        <taxon>lamiids</taxon>
        <taxon>Solanales</taxon>
        <taxon>Solanaceae</taxon>
        <taxon>Solanoideae</taxon>
        <taxon>Solaneae</taxon>
        <taxon>Solanum</taxon>
        <taxon>Solanum subgen. Lycopersicon</taxon>
    </lineage>
</organism>
<protein>
    <submittedName>
        <fullName evidence="1">Uncharacterized protein</fullName>
    </submittedName>
</protein>
<evidence type="ECO:0000313" key="2">
    <source>
        <dbReference type="Proteomes" id="UP000004994"/>
    </source>
</evidence>
<sequence length="75" mass="8474">MVVVVIYNSIPVQVLVMVEVEICNGKQVVVETYTRMSGLGEVVTCKHILEMEGVVTYKHKSVLEVEEIYNSMEQV</sequence>
<accession>A0A3Q7JFA3</accession>
<dbReference type="Proteomes" id="UP000004994">
    <property type="component" value="Chromosome 12"/>
</dbReference>
<dbReference type="PaxDb" id="4081-Solyc12g098790.1.1"/>
<dbReference type="Gramene" id="Solyc12g098790.1.1">
    <property type="protein sequence ID" value="Solyc12g098790.1.1.1"/>
    <property type="gene ID" value="Solyc12g098790.1"/>
</dbReference>
<dbReference type="EnsemblPlants" id="Solyc12g098790.1.1">
    <property type="protein sequence ID" value="Solyc12g098790.1.1.1"/>
    <property type="gene ID" value="Solyc12g098790.1"/>
</dbReference>
<dbReference type="InParanoid" id="A0A3Q7JFA3"/>
<evidence type="ECO:0000313" key="1">
    <source>
        <dbReference type="EnsemblPlants" id="Solyc12g098790.1.1.1"/>
    </source>
</evidence>
<name>A0A3Q7JFA3_SOLLC</name>
<proteinExistence type="predicted"/>
<reference evidence="1" key="1">
    <citation type="journal article" date="2012" name="Nature">
        <title>The tomato genome sequence provides insights into fleshy fruit evolution.</title>
        <authorList>
            <consortium name="Tomato Genome Consortium"/>
        </authorList>
    </citation>
    <scope>NUCLEOTIDE SEQUENCE [LARGE SCALE GENOMIC DNA]</scope>
    <source>
        <strain evidence="1">cv. Heinz 1706</strain>
    </source>
</reference>
<keyword evidence="2" id="KW-1185">Reference proteome</keyword>
<dbReference type="AlphaFoldDB" id="A0A3Q7JFA3"/>
<reference evidence="1" key="2">
    <citation type="submission" date="2019-01" db="UniProtKB">
        <authorList>
            <consortium name="EnsemblPlants"/>
        </authorList>
    </citation>
    <scope>IDENTIFICATION</scope>
    <source>
        <strain evidence="1">cv. Heinz 1706</strain>
    </source>
</reference>